<dbReference type="InterPro" id="IPR019176">
    <property type="entry name" value="Cytochrome_B561-rel"/>
</dbReference>
<protein>
    <submittedName>
        <fullName evidence="2">Uncharacterized protein</fullName>
    </submittedName>
</protein>
<evidence type="ECO:0000313" key="2">
    <source>
        <dbReference type="EMBL" id="CAD9243860.1"/>
    </source>
</evidence>
<organism evidence="2">
    <name type="scientific">Phaeomonas parva</name>
    <dbReference type="NCBI Taxonomy" id="124430"/>
    <lineage>
        <taxon>Eukaryota</taxon>
        <taxon>Sar</taxon>
        <taxon>Stramenopiles</taxon>
        <taxon>Ochrophyta</taxon>
        <taxon>Pinguiophyceae</taxon>
        <taxon>Pinguiochrysidales</taxon>
        <taxon>Pinguiochrysidaceae</taxon>
        <taxon>Phaeomonas</taxon>
    </lineage>
</organism>
<dbReference type="Pfam" id="PF09786">
    <property type="entry name" value="CytochromB561_N"/>
    <property type="match status" value="1"/>
</dbReference>
<proteinExistence type="predicted"/>
<dbReference type="PANTHER" id="PTHR21780">
    <property type="entry name" value="TRANSMEMBRANE PROTEIN 209"/>
    <property type="match status" value="1"/>
</dbReference>
<dbReference type="EMBL" id="HBGJ01003588">
    <property type="protein sequence ID" value="CAD9243860.1"/>
    <property type="molecule type" value="Transcribed_RNA"/>
</dbReference>
<accession>A0A7S1XJ82</accession>
<dbReference type="PANTHER" id="PTHR21780:SF0">
    <property type="entry name" value="TRANSMEMBRANE PROTEIN 209"/>
    <property type="match status" value="1"/>
</dbReference>
<gene>
    <name evidence="2" type="ORF">PPAR1163_LOCUS2207</name>
</gene>
<reference evidence="2" key="1">
    <citation type="submission" date="2021-01" db="EMBL/GenBank/DDBJ databases">
        <authorList>
            <person name="Corre E."/>
            <person name="Pelletier E."/>
            <person name="Niang G."/>
            <person name="Scheremetjew M."/>
            <person name="Finn R."/>
            <person name="Kale V."/>
            <person name="Holt S."/>
            <person name="Cochrane G."/>
            <person name="Meng A."/>
            <person name="Brown T."/>
            <person name="Cohen L."/>
        </authorList>
    </citation>
    <scope>NUCLEOTIDE SEQUENCE</scope>
    <source>
        <strain evidence="2">CCMP2877</strain>
    </source>
</reference>
<dbReference type="AlphaFoldDB" id="A0A7S1XJ82"/>
<feature type="region of interest" description="Disordered" evidence="1">
    <location>
        <begin position="221"/>
        <end position="245"/>
    </location>
</feature>
<sequence>MGHTPARYEVSSVDIRASDEQPGVSLGLGLELGRPEAADKAARAVELAAMELLKEQGLDRRLHQAEDNTKRFLQGLLEDWAREYRGVVAALAQRGVDPALLNHARLRQPCFKVPGGRAELNVSLEDIITSCNSHQAGLQAFTVYVDANRMSKWARSTSKGDLQGRVALNLLEHYVSMVEIARQVAGASGGVAHAVSRLCSLADDPSLRHLSLSAPSMALAQRSKDGSEADSGAGGATSSSSRKRRRLDADMALPSDAAILVNLFCAYLDAQLPRSTRTERPFTRRFLLEGMPPNPDVLQNQILLLQWRSSPTHFKVVVRGEVWEAQPGRRNAIHAIMLLLHAIKKYKTGYIAGHNFNKFIDNILPLGAKPNPNPKGDPPRRVRFSD</sequence>
<name>A0A7S1XJ82_9STRA</name>
<dbReference type="GO" id="GO:0016020">
    <property type="term" value="C:membrane"/>
    <property type="evidence" value="ECO:0007669"/>
    <property type="project" value="TreeGrafter"/>
</dbReference>
<evidence type="ECO:0000256" key="1">
    <source>
        <dbReference type="SAM" id="MobiDB-lite"/>
    </source>
</evidence>